<comment type="similarity">
    <text evidence="4 21">Belongs to the folylpolyglutamate synthase family.</text>
</comment>
<evidence type="ECO:0000313" key="25">
    <source>
        <dbReference type="Proteomes" id="UP001460888"/>
    </source>
</evidence>
<dbReference type="SUPFAM" id="SSF53623">
    <property type="entry name" value="MurD-like peptide ligases, catalytic domain"/>
    <property type="match status" value="1"/>
</dbReference>
<keyword evidence="8 21" id="KW-0436">Ligase</keyword>
<proteinExistence type="inferred from homology"/>
<comment type="catalytic activity">
    <reaction evidence="17">
        <text>(6S)-5,6,7,8-tetrahydrofolyl-(gamma-L-Glu)(n) + L-glutamate + ATP = (6S)-5,6,7,8-tetrahydrofolyl-(gamma-L-Glu)(n+1) + ADP + phosphate + H(+)</text>
        <dbReference type="Rhea" id="RHEA:10580"/>
        <dbReference type="Rhea" id="RHEA-COMP:14738"/>
        <dbReference type="Rhea" id="RHEA-COMP:14740"/>
        <dbReference type="ChEBI" id="CHEBI:15378"/>
        <dbReference type="ChEBI" id="CHEBI:29985"/>
        <dbReference type="ChEBI" id="CHEBI:30616"/>
        <dbReference type="ChEBI" id="CHEBI:43474"/>
        <dbReference type="ChEBI" id="CHEBI:141005"/>
        <dbReference type="ChEBI" id="CHEBI:456216"/>
        <dbReference type="EC" id="6.3.2.17"/>
    </reaction>
</comment>
<evidence type="ECO:0000256" key="16">
    <source>
        <dbReference type="ARBA" id="ARBA00032510"/>
    </source>
</evidence>
<dbReference type="NCBIfam" id="TIGR01499">
    <property type="entry name" value="folC"/>
    <property type="match status" value="1"/>
</dbReference>
<dbReference type="PROSITE" id="PS01011">
    <property type="entry name" value="FOLYLPOLYGLU_SYNT_1"/>
    <property type="match status" value="1"/>
</dbReference>
<comment type="catalytic activity">
    <reaction evidence="19">
        <text>(6R)-5,10-methylenetetrahydrofolyl-(gamma-L-Glu)(n) + L-glutamate + ATP = (6R)-5,10-methylenetetrahydrofolyl-(gamma-L-Glu)(n+1) + ADP + phosphate + H(+)</text>
        <dbReference type="Rhea" id="RHEA:51912"/>
        <dbReference type="Rhea" id="RHEA-COMP:13257"/>
        <dbReference type="Rhea" id="RHEA-COMP:13258"/>
        <dbReference type="ChEBI" id="CHEBI:15378"/>
        <dbReference type="ChEBI" id="CHEBI:29985"/>
        <dbReference type="ChEBI" id="CHEBI:30616"/>
        <dbReference type="ChEBI" id="CHEBI:43474"/>
        <dbReference type="ChEBI" id="CHEBI:136572"/>
        <dbReference type="ChEBI" id="CHEBI:456216"/>
        <dbReference type="EC" id="6.3.2.17"/>
    </reaction>
</comment>
<evidence type="ECO:0000256" key="18">
    <source>
        <dbReference type="ARBA" id="ARBA00047808"/>
    </source>
</evidence>
<evidence type="ECO:0000256" key="11">
    <source>
        <dbReference type="ARBA" id="ARBA00022840"/>
    </source>
</evidence>
<comment type="pathway">
    <text evidence="3">Cofactor biosynthesis; tetrahydrofolylpolyglutamate biosynthesis.</text>
</comment>
<comment type="catalytic activity">
    <reaction evidence="20">
        <text>7,8-dihydropteroate + L-glutamate + ATP = 7,8-dihydrofolate + ADP + phosphate + H(+)</text>
        <dbReference type="Rhea" id="RHEA:23584"/>
        <dbReference type="ChEBI" id="CHEBI:15378"/>
        <dbReference type="ChEBI" id="CHEBI:17839"/>
        <dbReference type="ChEBI" id="CHEBI:29985"/>
        <dbReference type="ChEBI" id="CHEBI:30616"/>
        <dbReference type="ChEBI" id="CHEBI:43474"/>
        <dbReference type="ChEBI" id="CHEBI:57451"/>
        <dbReference type="ChEBI" id="CHEBI:456216"/>
        <dbReference type="EC" id="6.3.2.12"/>
    </reaction>
</comment>
<keyword evidence="9" id="KW-0479">Metal-binding</keyword>
<dbReference type="NCBIfam" id="NF008101">
    <property type="entry name" value="PRK10846.1"/>
    <property type="match status" value="1"/>
</dbReference>
<dbReference type="RefSeq" id="WP_353108306.1">
    <property type="nucleotide sequence ID" value="NZ_APND01000001.1"/>
</dbReference>
<dbReference type="Proteomes" id="UP001460888">
    <property type="component" value="Unassembled WGS sequence"/>
</dbReference>
<evidence type="ECO:0000256" key="4">
    <source>
        <dbReference type="ARBA" id="ARBA00008276"/>
    </source>
</evidence>
<dbReference type="PIRSF" id="PIRSF001563">
    <property type="entry name" value="Folylpolyglu_synth"/>
    <property type="match status" value="1"/>
</dbReference>
<dbReference type="Gene3D" id="3.40.1190.10">
    <property type="entry name" value="Mur-like, catalytic domain"/>
    <property type="match status" value="1"/>
</dbReference>
<evidence type="ECO:0000256" key="15">
    <source>
        <dbReference type="ARBA" id="ARBA00030592"/>
    </source>
</evidence>
<evidence type="ECO:0000256" key="2">
    <source>
        <dbReference type="ARBA" id="ARBA00004799"/>
    </source>
</evidence>
<evidence type="ECO:0000256" key="21">
    <source>
        <dbReference type="PIRNR" id="PIRNR001563"/>
    </source>
</evidence>
<name>A0ABV2AWZ8_9GAMM</name>
<dbReference type="EMBL" id="APND01000001">
    <property type="protein sequence ID" value="MES1927668.1"/>
    <property type="molecule type" value="Genomic_DNA"/>
</dbReference>
<evidence type="ECO:0000256" key="12">
    <source>
        <dbReference type="ARBA" id="ARBA00022842"/>
    </source>
</evidence>
<evidence type="ECO:0000256" key="5">
    <source>
        <dbReference type="ARBA" id="ARBA00013023"/>
    </source>
</evidence>
<feature type="domain" description="Mur ligase C-terminal" evidence="22">
    <location>
        <begin position="287"/>
        <end position="406"/>
    </location>
</feature>
<dbReference type="Pfam" id="PF08245">
    <property type="entry name" value="Mur_ligase_M"/>
    <property type="match status" value="1"/>
</dbReference>
<dbReference type="Gene3D" id="3.90.190.20">
    <property type="entry name" value="Mur ligase, C-terminal domain"/>
    <property type="match status" value="1"/>
</dbReference>
<evidence type="ECO:0000256" key="7">
    <source>
        <dbReference type="ARBA" id="ARBA00019357"/>
    </source>
</evidence>
<reference evidence="24 25" key="1">
    <citation type="submission" date="2013-03" db="EMBL/GenBank/DDBJ databases">
        <title>Salinisphaera dokdonensis CL-ES53 Genome Sequencing.</title>
        <authorList>
            <person name="Li C."/>
            <person name="Lai Q."/>
            <person name="Shao Z."/>
        </authorList>
    </citation>
    <scope>NUCLEOTIDE SEQUENCE [LARGE SCALE GENOMIC DNA]</scope>
    <source>
        <strain evidence="24 25">CL-ES53</strain>
    </source>
</reference>
<evidence type="ECO:0000256" key="6">
    <source>
        <dbReference type="ARBA" id="ARBA00013025"/>
    </source>
</evidence>
<keyword evidence="12" id="KW-0460">Magnesium</keyword>
<evidence type="ECO:0000256" key="10">
    <source>
        <dbReference type="ARBA" id="ARBA00022741"/>
    </source>
</evidence>
<evidence type="ECO:0000256" key="20">
    <source>
        <dbReference type="ARBA" id="ARBA00049161"/>
    </source>
</evidence>
<evidence type="ECO:0000256" key="19">
    <source>
        <dbReference type="ARBA" id="ARBA00049035"/>
    </source>
</evidence>
<protein>
    <recommendedName>
        <fullName evidence="7">Dihydrofolate synthase/folylpolyglutamate synthase</fullName>
        <ecNumber evidence="5">6.3.2.12</ecNumber>
        <ecNumber evidence="6">6.3.2.17</ecNumber>
    </recommendedName>
    <alternativeName>
        <fullName evidence="16">Folylpoly-gamma-glutamate synthetase-dihydrofolate synthetase</fullName>
    </alternativeName>
    <alternativeName>
        <fullName evidence="14">Folylpolyglutamate synthetase</fullName>
    </alternativeName>
    <alternativeName>
        <fullName evidence="15">Tetrahydrofolylpolyglutamate synthase</fullName>
    </alternativeName>
</protein>
<dbReference type="InterPro" id="IPR036615">
    <property type="entry name" value="Mur_ligase_C_dom_sf"/>
</dbReference>
<evidence type="ECO:0000256" key="8">
    <source>
        <dbReference type="ARBA" id="ARBA00022598"/>
    </source>
</evidence>
<organism evidence="24 25">
    <name type="scientific">Salinisphaera dokdonensis CL-ES53</name>
    <dbReference type="NCBI Taxonomy" id="1304272"/>
    <lineage>
        <taxon>Bacteria</taxon>
        <taxon>Pseudomonadati</taxon>
        <taxon>Pseudomonadota</taxon>
        <taxon>Gammaproteobacteria</taxon>
        <taxon>Salinisphaerales</taxon>
        <taxon>Salinisphaeraceae</taxon>
        <taxon>Salinisphaera</taxon>
    </lineage>
</organism>
<keyword evidence="13" id="KW-0289">Folate biosynthesis</keyword>
<keyword evidence="10 21" id="KW-0547">Nucleotide-binding</keyword>
<dbReference type="InterPro" id="IPR001645">
    <property type="entry name" value="Folylpolyglutamate_synth"/>
</dbReference>
<evidence type="ECO:0000259" key="23">
    <source>
        <dbReference type="Pfam" id="PF08245"/>
    </source>
</evidence>
<dbReference type="InterPro" id="IPR036565">
    <property type="entry name" value="Mur-like_cat_sf"/>
</dbReference>
<comment type="catalytic activity">
    <reaction evidence="18">
        <text>10-formyltetrahydrofolyl-(gamma-L-Glu)(n) + L-glutamate + ATP = 10-formyltetrahydrofolyl-(gamma-L-Glu)(n+1) + ADP + phosphate + H(+)</text>
        <dbReference type="Rhea" id="RHEA:51904"/>
        <dbReference type="Rhea" id="RHEA-COMP:13088"/>
        <dbReference type="Rhea" id="RHEA-COMP:14300"/>
        <dbReference type="ChEBI" id="CHEBI:15378"/>
        <dbReference type="ChEBI" id="CHEBI:29985"/>
        <dbReference type="ChEBI" id="CHEBI:30616"/>
        <dbReference type="ChEBI" id="CHEBI:43474"/>
        <dbReference type="ChEBI" id="CHEBI:134413"/>
        <dbReference type="ChEBI" id="CHEBI:456216"/>
        <dbReference type="EC" id="6.3.2.17"/>
    </reaction>
</comment>
<comment type="function">
    <text evidence="1">Functions in two distinct reactions of the de novo folate biosynthetic pathway. Catalyzes the addition of a glutamate residue to dihydropteroate (7,8-dihydropteroate or H2Pte) to form dihydrofolate (7,8-dihydrofolate monoglutamate or H2Pte-Glu). Also catalyzes successive additions of L-glutamate to tetrahydrofolate or 10-formyltetrahydrofolate or 5,10-methylenetetrahydrofolate, leading to folylpolyglutamate derivatives.</text>
</comment>
<evidence type="ECO:0000256" key="13">
    <source>
        <dbReference type="ARBA" id="ARBA00022909"/>
    </source>
</evidence>
<dbReference type="Pfam" id="PF02875">
    <property type="entry name" value="Mur_ligase_C"/>
    <property type="match status" value="1"/>
</dbReference>
<dbReference type="PANTHER" id="PTHR11136">
    <property type="entry name" value="FOLYLPOLYGLUTAMATE SYNTHASE-RELATED"/>
    <property type="match status" value="1"/>
</dbReference>
<dbReference type="EC" id="6.3.2.12" evidence="5"/>
<dbReference type="EC" id="6.3.2.17" evidence="6"/>
<evidence type="ECO:0000256" key="14">
    <source>
        <dbReference type="ARBA" id="ARBA00030048"/>
    </source>
</evidence>
<dbReference type="InterPro" id="IPR018109">
    <property type="entry name" value="Folylpolyglutamate_synth_CS"/>
</dbReference>
<comment type="pathway">
    <text evidence="2">Cofactor biosynthesis; tetrahydrofolate biosynthesis; 7,8-dihydrofolate from 2-amino-4-hydroxy-6-hydroxymethyl-7,8-dihydropteridine diphosphate and 4-aminobenzoate: step 2/2.</text>
</comment>
<keyword evidence="11 21" id="KW-0067">ATP-binding</keyword>
<dbReference type="InterPro" id="IPR013221">
    <property type="entry name" value="Mur_ligase_cen"/>
</dbReference>
<evidence type="ECO:0000259" key="22">
    <source>
        <dbReference type="Pfam" id="PF02875"/>
    </source>
</evidence>
<dbReference type="SUPFAM" id="SSF53244">
    <property type="entry name" value="MurD-like peptide ligases, peptide-binding domain"/>
    <property type="match status" value="1"/>
</dbReference>
<comment type="caution">
    <text evidence="24">The sequence shown here is derived from an EMBL/GenBank/DDBJ whole genome shotgun (WGS) entry which is preliminary data.</text>
</comment>
<evidence type="ECO:0000256" key="3">
    <source>
        <dbReference type="ARBA" id="ARBA00005150"/>
    </source>
</evidence>
<evidence type="ECO:0000256" key="17">
    <source>
        <dbReference type="ARBA" id="ARBA00047493"/>
    </source>
</evidence>
<accession>A0ABV2AWZ8</accession>
<evidence type="ECO:0000256" key="9">
    <source>
        <dbReference type="ARBA" id="ARBA00022723"/>
    </source>
</evidence>
<dbReference type="PANTHER" id="PTHR11136:SF0">
    <property type="entry name" value="DIHYDROFOLATE SYNTHETASE-RELATED"/>
    <property type="match status" value="1"/>
</dbReference>
<feature type="domain" description="Mur ligase central" evidence="23">
    <location>
        <begin position="52"/>
        <end position="194"/>
    </location>
</feature>
<evidence type="ECO:0000256" key="1">
    <source>
        <dbReference type="ARBA" id="ARBA00002714"/>
    </source>
</evidence>
<sequence>MTAAPPLNGSVDDWLAWQLTLHATEMDLGLERVGRVADTLGVRDLAARCVVIAGTNGKGSCAALIESMLREQGRVGTYTSPHLWRYNERFRIDAEPVSDAALCDAFCAIEAARGDTSLTFFEYGTLAALWLFVQAGVDYAVLEVGLGGRLDAVNIVDADVALITNIGLDHVDWLGPDRESIGYEKAGVMRAQQPAFCCDRDRPRVIDAHAKSLGAKLGCIGEAFDITQTNGRWRFVCGEKTIECDEPPGVITDNLAGALVSVQAMTGAWPTTATIDKACREQAALIGRRERVDDILPIIYDVGHNAEAVAMLVCDLVNEPTTGSTHVVLGMLADKPVEAVISNLEKVADRFYFASLDGIGTRGLMAEVLARRSEIDAPCFDHPRAALEAALDAGEAGDRVVVCGSFLTVAHARRQSPS</sequence>
<gene>
    <name evidence="24" type="ORF">SADO_00390</name>
</gene>
<dbReference type="InterPro" id="IPR004101">
    <property type="entry name" value="Mur_ligase_C"/>
</dbReference>
<keyword evidence="25" id="KW-1185">Reference proteome</keyword>
<evidence type="ECO:0000313" key="24">
    <source>
        <dbReference type="EMBL" id="MES1927668.1"/>
    </source>
</evidence>